<accession>A0ABX5JMI2</accession>
<gene>
    <name evidence="2" type="ORF">B0175_05400</name>
</gene>
<proteinExistence type="predicted"/>
<evidence type="ECO:0000256" key="1">
    <source>
        <dbReference type="SAM" id="Phobius"/>
    </source>
</evidence>
<dbReference type="Proteomes" id="UP000251311">
    <property type="component" value="Unassembled WGS sequence"/>
</dbReference>
<organism evidence="2 3">
    <name type="scientific">Arcobacter lacus</name>
    <dbReference type="NCBI Taxonomy" id="1912876"/>
    <lineage>
        <taxon>Bacteria</taxon>
        <taxon>Pseudomonadati</taxon>
        <taxon>Campylobacterota</taxon>
        <taxon>Epsilonproteobacteria</taxon>
        <taxon>Campylobacterales</taxon>
        <taxon>Arcobacteraceae</taxon>
        <taxon>Arcobacter</taxon>
    </lineage>
</organism>
<name>A0ABX5JMI2_9BACT</name>
<sequence>MSKNSIGTIFRIVLIFFSLVSFWLVTLAIFYFLVSTIFNIDINLKTYFILLFCFIIFRMFYPKNVFV</sequence>
<protein>
    <submittedName>
        <fullName evidence="2">Uncharacterized protein</fullName>
    </submittedName>
</protein>
<feature type="transmembrane region" description="Helical" evidence="1">
    <location>
        <begin position="12"/>
        <end position="38"/>
    </location>
</feature>
<keyword evidence="1" id="KW-0812">Transmembrane</keyword>
<evidence type="ECO:0000313" key="2">
    <source>
        <dbReference type="EMBL" id="PUE66803.1"/>
    </source>
</evidence>
<feature type="transmembrane region" description="Helical" evidence="1">
    <location>
        <begin position="44"/>
        <end position="61"/>
    </location>
</feature>
<keyword evidence="3" id="KW-1185">Reference proteome</keyword>
<reference evidence="2 3" key="1">
    <citation type="submission" date="2017-02" db="EMBL/GenBank/DDBJ databases">
        <title>Arcobacter lacus sp. nov., a new species isolated from reclaimed water.</title>
        <authorList>
            <person name="Figueras M.J."/>
            <person name="Perez-Cataluna A."/>
            <person name="Salas-Masso N."/>
        </authorList>
    </citation>
    <scope>NUCLEOTIDE SEQUENCE [LARGE SCALE GENOMIC DNA]</scope>
    <source>
        <strain evidence="2 3">RW43-9</strain>
    </source>
</reference>
<evidence type="ECO:0000313" key="3">
    <source>
        <dbReference type="Proteomes" id="UP000251311"/>
    </source>
</evidence>
<dbReference type="EMBL" id="MUXF01000008">
    <property type="protein sequence ID" value="PUE66803.1"/>
    <property type="molecule type" value="Genomic_DNA"/>
</dbReference>
<keyword evidence="1" id="KW-0472">Membrane</keyword>
<keyword evidence="1" id="KW-1133">Transmembrane helix</keyword>
<comment type="caution">
    <text evidence="2">The sequence shown here is derived from an EMBL/GenBank/DDBJ whole genome shotgun (WGS) entry which is preliminary data.</text>
</comment>